<evidence type="ECO:0000256" key="1">
    <source>
        <dbReference type="SAM" id="Phobius"/>
    </source>
</evidence>
<gene>
    <name evidence="2" type="ORF">DLM86_13770</name>
</gene>
<feature type="transmembrane region" description="Helical" evidence="1">
    <location>
        <begin position="7"/>
        <end position="24"/>
    </location>
</feature>
<keyword evidence="1" id="KW-0472">Membrane</keyword>
<accession>A0A2V5K578</accession>
<reference evidence="2 3" key="1">
    <citation type="submission" date="2018-05" db="EMBL/GenBank/DDBJ databases">
        <title>Paenibacillus flagellatus sp. nov., isolated from selenium mineral soil.</title>
        <authorList>
            <person name="Dai X."/>
        </authorList>
    </citation>
    <scope>NUCLEOTIDE SEQUENCE [LARGE SCALE GENOMIC DNA]</scope>
    <source>
        <strain evidence="2 3">DXL2</strain>
    </source>
</reference>
<comment type="caution">
    <text evidence="2">The sequence shown here is derived from an EMBL/GenBank/DDBJ whole genome shotgun (WGS) entry which is preliminary data.</text>
</comment>
<name>A0A2V5K578_9BACL</name>
<keyword evidence="1" id="KW-0812">Transmembrane</keyword>
<keyword evidence="3" id="KW-1185">Reference proteome</keyword>
<dbReference type="EMBL" id="QJVJ01000005">
    <property type="protein sequence ID" value="PYI54525.1"/>
    <property type="molecule type" value="Genomic_DNA"/>
</dbReference>
<dbReference type="Proteomes" id="UP000247476">
    <property type="component" value="Unassembled WGS sequence"/>
</dbReference>
<keyword evidence="1" id="KW-1133">Transmembrane helix</keyword>
<protein>
    <submittedName>
        <fullName evidence="2">Uncharacterized protein</fullName>
    </submittedName>
</protein>
<evidence type="ECO:0000313" key="2">
    <source>
        <dbReference type="EMBL" id="PYI54525.1"/>
    </source>
</evidence>
<proteinExistence type="predicted"/>
<dbReference type="RefSeq" id="WP_110840582.1">
    <property type="nucleotide sequence ID" value="NZ_QJVJ01000005.1"/>
</dbReference>
<dbReference type="AlphaFoldDB" id="A0A2V5K578"/>
<sequence length="59" mass="6357">MNRAKKWAGFAAIAVIAVVIALYGQKDRTSVVEAKPYVPQPLIVLDGGTITYNDAPDCH</sequence>
<evidence type="ECO:0000313" key="3">
    <source>
        <dbReference type="Proteomes" id="UP000247476"/>
    </source>
</evidence>
<dbReference type="OrthoDB" id="2660720at2"/>
<organism evidence="2 3">
    <name type="scientific">Paenibacillus flagellatus</name>
    <dbReference type="NCBI Taxonomy" id="2211139"/>
    <lineage>
        <taxon>Bacteria</taxon>
        <taxon>Bacillati</taxon>
        <taxon>Bacillota</taxon>
        <taxon>Bacilli</taxon>
        <taxon>Bacillales</taxon>
        <taxon>Paenibacillaceae</taxon>
        <taxon>Paenibacillus</taxon>
    </lineage>
</organism>